<dbReference type="RefSeq" id="WP_407050527.1">
    <property type="nucleotide sequence ID" value="NZ_CP158568.1"/>
</dbReference>
<dbReference type="InterPro" id="IPR006076">
    <property type="entry name" value="FAD-dep_OxRdtase"/>
</dbReference>
<keyword evidence="1 3" id="KW-0560">Oxidoreductase</keyword>
<dbReference type="EMBL" id="CP158568">
    <property type="protein sequence ID" value="XBY45434.1"/>
    <property type="molecule type" value="Genomic_DNA"/>
</dbReference>
<accession>A0AAU7XBG6</accession>
<sequence length="414" mass="45549">MSSIDVIALGAGMVGVSAALQLTRRGRKVVLVDRREPGQETSFGNAGILEREGLVPTGFPRELSALLRYGLNLAPEANYRLRDLPGLASWLWAFRKHSTDAAAEAYAAANDALCREGIAEHRLLSAEAGADRLFRETGWIRLYRTPQGFAGTKLLLALSDRYGVKYQHLTTKELTDLEPHIAADKVFEALRFPETQSVSWPEAVTRAYADLFLKLGGRFVTGEAQSLRQTETGWAVNTAEGEIAAPEVVLALGPWSAELAAKFGYRFPLASKRGYHVHYGSEGNAVLNAPVVDCERGYVLAPMEKGIRLTTGIEIADRDAPPNYRQLNQLDQIAREMFPLAEERAPRWLGRRPAMPDHLPVLGPAPRHRGLWFDFGHGHLGFTQGPVSGRLLADMMTGAQPFLDVSALKPTRFV</sequence>
<evidence type="ECO:0000256" key="1">
    <source>
        <dbReference type="ARBA" id="ARBA00023002"/>
    </source>
</evidence>
<dbReference type="PANTHER" id="PTHR13847:SF289">
    <property type="entry name" value="GLYCINE OXIDASE"/>
    <property type="match status" value="1"/>
</dbReference>
<dbReference type="Gene3D" id="3.30.9.10">
    <property type="entry name" value="D-Amino Acid Oxidase, subunit A, domain 2"/>
    <property type="match status" value="1"/>
</dbReference>
<dbReference type="GO" id="GO:0005737">
    <property type="term" value="C:cytoplasm"/>
    <property type="evidence" value="ECO:0007669"/>
    <property type="project" value="TreeGrafter"/>
</dbReference>
<organism evidence="3">
    <name type="scientific">Methyloraptor flagellatus</name>
    <dbReference type="NCBI Taxonomy" id="3162530"/>
    <lineage>
        <taxon>Bacteria</taxon>
        <taxon>Pseudomonadati</taxon>
        <taxon>Pseudomonadota</taxon>
        <taxon>Alphaproteobacteria</taxon>
        <taxon>Hyphomicrobiales</taxon>
        <taxon>Ancalomicrobiaceae</taxon>
        <taxon>Methyloraptor</taxon>
    </lineage>
</organism>
<dbReference type="KEGG" id="mflg:ABS361_03880"/>
<gene>
    <name evidence="3" type="ORF">ABS361_03880</name>
</gene>
<feature type="domain" description="FAD dependent oxidoreductase" evidence="2">
    <location>
        <begin position="5"/>
        <end position="395"/>
    </location>
</feature>
<dbReference type="SUPFAM" id="SSF51905">
    <property type="entry name" value="FAD/NAD(P)-binding domain"/>
    <property type="match status" value="1"/>
</dbReference>
<dbReference type="EC" id="1.-.-.-" evidence="3"/>
<dbReference type="AlphaFoldDB" id="A0AAU7XBG6"/>
<name>A0AAU7XBG6_9HYPH</name>
<evidence type="ECO:0000313" key="3">
    <source>
        <dbReference type="EMBL" id="XBY45434.1"/>
    </source>
</evidence>
<protein>
    <submittedName>
        <fullName evidence="3">FAD-dependent oxidoreductase</fullName>
        <ecNumber evidence="3">1.-.-.-</ecNumber>
    </submittedName>
</protein>
<evidence type="ECO:0000259" key="2">
    <source>
        <dbReference type="Pfam" id="PF01266"/>
    </source>
</evidence>
<dbReference type="InterPro" id="IPR036188">
    <property type="entry name" value="FAD/NAD-bd_sf"/>
</dbReference>
<proteinExistence type="predicted"/>
<dbReference type="PANTHER" id="PTHR13847">
    <property type="entry name" value="SARCOSINE DEHYDROGENASE-RELATED"/>
    <property type="match status" value="1"/>
</dbReference>
<dbReference type="Gene3D" id="3.50.50.60">
    <property type="entry name" value="FAD/NAD(P)-binding domain"/>
    <property type="match status" value="2"/>
</dbReference>
<dbReference type="SUPFAM" id="SSF54373">
    <property type="entry name" value="FAD-linked reductases, C-terminal domain"/>
    <property type="match status" value="1"/>
</dbReference>
<dbReference type="GO" id="GO:0016491">
    <property type="term" value="F:oxidoreductase activity"/>
    <property type="evidence" value="ECO:0007669"/>
    <property type="project" value="UniProtKB-KW"/>
</dbReference>
<reference evidence="3" key="1">
    <citation type="submission" date="2024-06" db="EMBL/GenBank/DDBJ databases">
        <title>Methylostella associata gen. nov., sp. nov., a novel Ancalomicrobiaceae-affiliated facultatively methylotrophic bacteria that feed on methanotrophs of the genus Methylococcus.</title>
        <authorList>
            <person name="Saltykova V."/>
            <person name="Danilova O.V."/>
            <person name="Oshkin I.Y."/>
            <person name="Belova S.E."/>
            <person name="Pimenov N.V."/>
            <person name="Dedysh S.N."/>
        </authorList>
    </citation>
    <scope>NUCLEOTIDE SEQUENCE</scope>
    <source>
        <strain evidence="3">S20</strain>
    </source>
</reference>
<dbReference type="Pfam" id="PF01266">
    <property type="entry name" value="DAO"/>
    <property type="match status" value="1"/>
</dbReference>